<protein>
    <submittedName>
        <fullName evidence="1">Uncharacterized protein</fullName>
    </submittedName>
</protein>
<evidence type="ECO:0000313" key="1">
    <source>
        <dbReference type="EMBL" id="MFC4719569.1"/>
    </source>
</evidence>
<organism evidence="1 2">
    <name type="scientific">Enterococcus lemanii</name>
    <dbReference type="NCBI Taxonomy" id="1159752"/>
    <lineage>
        <taxon>Bacteria</taxon>
        <taxon>Bacillati</taxon>
        <taxon>Bacillota</taxon>
        <taxon>Bacilli</taxon>
        <taxon>Lactobacillales</taxon>
        <taxon>Enterococcaceae</taxon>
        <taxon>Enterococcus</taxon>
    </lineage>
</organism>
<reference evidence="2" key="1">
    <citation type="journal article" date="2019" name="Int. J. Syst. Evol. Microbiol.">
        <title>The Global Catalogue of Microorganisms (GCM) 10K type strain sequencing project: providing services to taxonomists for standard genome sequencing and annotation.</title>
        <authorList>
            <consortium name="The Broad Institute Genomics Platform"/>
            <consortium name="The Broad Institute Genome Sequencing Center for Infectious Disease"/>
            <person name="Wu L."/>
            <person name="Ma J."/>
        </authorList>
    </citation>
    <scope>NUCLEOTIDE SEQUENCE [LARGE SCALE GENOMIC DNA]</scope>
    <source>
        <strain evidence="2">CGMCC 1.19032</strain>
    </source>
</reference>
<keyword evidence="2" id="KW-1185">Reference proteome</keyword>
<evidence type="ECO:0000313" key="2">
    <source>
        <dbReference type="Proteomes" id="UP001595969"/>
    </source>
</evidence>
<accession>A0ABV9MX15</accession>
<dbReference type="RefSeq" id="WP_204655186.1">
    <property type="nucleotide sequence ID" value="NZ_JAFBFD010000068.1"/>
</dbReference>
<sequence>MFSYIDHLEVVKFHYEKIPFTDRISQGLTLKIPRTKTQFYVPVANRVRLPQFKRGDKVRLILDFYVTGRSTSLRFTIRDVILLHETFEFNYDVEGF</sequence>
<dbReference type="EMBL" id="JBHSGS010000041">
    <property type="protein sequence ID" value="MFC4719569.1"/>
    <property type="molecule type" value="Genomic_DNA"/>
</dbReference>
<proteinExistence type="predicted"/>
<name>A0ABV9MX15_9ENTE</name>
<comment type="caution">
    <text evidence="1">The sequence shown here is derived from an EMBL/GenBank/DDBJ whole genome shotgun (WGS) entry which is preliminary data.</text>
</comment>
<dbReference type="Proteomes" id="UP001595969">
    <property type="component" value="Unassembled WGS sequence"/>
</dbReference>
<gene>
    <name evidence="1" type="ORF">ACFO5I_07455</name>
</gene>